<accession>A0A2P2NM46</accession>
<protein>
    <submittedName>
        <fullName evidence="1">Uncharacterized protein</fullName>
    </submittedName>
</protein>
<name>A0A2P2NM46_RHIMU</name>
<dbReference type="EMBL" id="GGEC01063051">
    <property type="protein sequence ID" value="MBX43535.1"/>
    <property type="molecule type" value="Transcribed_RNA"/>
</dbReference>
<organism evidence="1">
    <name type="scientific">Rhizophora mucronata</name>
    <name type="common">Asiatic mangrove</name>
    <dbReference type="NCBI Taxonomy" id="61149"/>
    <lineage>
        <taxon>Eukaryota</taxon>
        <taxon>Viridiplantae</taxon>
        <taxon>Streptophyta</taxon>
        <taxon>Embryophyta</taxon>
        <taxon>Tracheophyta</taxon>
        <taxon>Spermatophyta</taxon>
        <taxon>Magnoliopsida</taxon>
        <taxon>eudicotyledons</taxon>
        <taxon>Gunneridae</taxon>
        <taxon>Pentapetalae</taxon>
        <taxon>rosids</taxon>
        <taxon>fabids</taxon>
        <taxon>Malpighiales</taxon>
        <taxon>Rhizophoraceae</taxon>
        <taxon>Rhizophora</taxon>
    </lineage>
</organism>
<reference evidence="1" key="1">
    <citation type="submission" date="2018-02" db="EMBL/GenBank/DDBJ databases">
        <title>Rhizophora mucronata_Transcriptome.</title>
        <authorList>
            <person name="Meera S.P."/>
            <person name="Sreeshan A."/>
            <person name="Augustine A."/>
        </authorList>
    </citation>
    <scope>NUCLEOTIDE SEQUENCE</scope>
    <source>
        <tissue evidence="1">Leaf</tissue>
    </source>
</reference>
<evidence type="ECO:0000313" key="1">
    <source>
        <dbReference type="EMBL" id="MBX43535.1"/>
    </source>
</evidence>
<proteinExistence type="predicted"/>
<dbReference type="AlphaFoldDB" id="A0A2P2NM46"/>
<sequence length="41" mass="4940">MFLLSIKMNNNWLQSKYSSGDWRVTHQGQQRTAMPKRMLQQ</sequence>